<dbReference type="Gene3D" id="3.40.50.2000">
    <property type="entry name" value="Glycogen Phosphorylase B"/>
    <property type="match status" value="1"/>
</dbReference>
<dbReference type="AlphaFoldDB" id="A0A0K8P7S6"/>
<dbReference type="PANTHER" id="PTHR46401:SF9">
    <property type="entry name" value="MANNOSYLTRANSFERASE A"/>
    <property type="match status" value="1"/>
</dbReference>
<dbReference type="CDD" id="cd03809">
    <property type="entry name" value="GT4_MtfB-like"/>
    <property type="match status" value="1"/>
</dbReference>
<dbReference type="InterPro" id="IPR001296">
    <property type="entry name" value="Glyco_trans_1"/>
</dbReference>
<dbReference type="SUPFAM" id="SSF53756">
    <property type="entry name" value="UDP-Glycosyltransferase/glycogen phosphorylase"/>
    <property type="match status" value="1"/>
</dbReference>
<accession>A0A0K8P7S6</accession>
<organism evidence="2 3">
    <name type="scientific">Piscinibacter sakaiensis</name>
    <name type="common">Ideonella sakaiensis</name>
    <dbReference type="NCBI Taxonomy" id="1547922"/>
    <lineage>
        <taxon>Bacteria</taxon>
        <taxon>Pseudomonadati</taxon>
        <taxon>Pseudomonadota</taxon>
        <taxon>Betaproteobacteria</taxon>
        <taxon>Burkholderiales</taxon>
        <taxon>Sphaerotilaceae</taxon>
        <taxon>Piscinibacter</taxon>
    </lineage>
</organism>
<dbReference type="RefSeq" id="WP_054022528.1">
    <property type="nucleotide sequence ID" value="NZ_BBYR01000083.1"/>
</dbReference>
<keyword evidence="2" id="KW-0808">Transferase</keyword>
<feature type="domain" description="Glycosyl transferase family 1" evidence="1">
    <location>
        <begin position="203"/>
        <end position="327"/>
    </location>
</feature>
<sequence>MKPVVIDVTRLVTRLRQDRLPTGVDRVSLAYIAHYRARGRALFRWWRVSGLFSERASQRLFDLLLEWPNGQAHRVNALIGQGIASCVARGNARGRLMFNTGHSGLEGAHAARVIRYHNVRPLFLVHDLIPVQHPEFCRPGEAERHEQRLRNMLQLGAGLIANSSTTLEELHDFAAAQRLPVPPTVVAPLAPALPLSNPIGARPLPGDRPYFVTVGTIEPRKNHLMLLQAWQRLILRHGERTPHLVVIGQQGWESENVEDLLQRSRLLQGHVTVLRECTDLELLTWMHHARALLFPSFAEGYGMPVVEALAAGLPVLASDLPVLRRVADEIPEYLDPIDTLGWIQAIEDYASPESPRRAAQLARMAGYEPPTWRRHFERVDDFAESLGARQGEREREAA</sequence>
<dbReference type="GO" id="GO:0016757">
    <property type="term" value="F:glycosyltransferase activity"/>
    <property type="evidence" value="ECO:0007669"/>
    <property type="project" value="InterPro"/>
</dbReference>
<proteinExistence type="predicted"/>
<dbReference type="Proteomes" id="UP000037660">
    <property type="component" value="Unassembled WGS sequence"/>
</dbReference>
<dbReference type="Pfam" id="PF00534">
    <property type="entry name" value="Glycos_transf_1"/>
    <property type="match status" value="1"/>
</dbReference>
<reference evidence="2 3" key="2">
    <citation type="journal article" date="2016" name="Science">
        <title>A bacterium that degrades and assimilates poly(ethylene terephthalate).</title>
        <authorList>
            <person name="Yoshida S."/>
            <person name="Hiraga K."/>
            <person name="Takehana T."/>
            <person name="Taniguchi I."/>
            <person name="Yamaji H."/>
            <person name="Maeda Y."/>
            <person name="Toyohara K."/>
            <person name="Miyamoto K."/>
            <person name="Kimura Y."/>
            <person name="Oda K."/>
        </authorList>
    </citation>
    <scope>NUCLEOTIDE SEQUENCE [LARGE SCALE GENOMIC DNA]</scope>
    <source>
        <strain evidence="3">NBRC 110686 / TISTR 2288 / 201-F6</strain>
    </source>
</reference>
<gene>
    <name evidence="2" type="ORF">ISF6_5229</name>
</gene>
<name>A0A0K8P7S6_PISS1</name>
<evidence type="ECO:0000313" key="2">
    <source>
        <dbReference type="EMBL" id="GAP38676.1"/>
    </source>
</evidence>
<evidence type="ECO:0000259" key="1">
    <source>
        <dbReference type="Pfam" id="PF00534"/>
    </source>
</evidence>
<keyword evidence="3" id="KW-1185">Reference proteome</keyword>
<dbReference type="EMBL" id="BBYR01000083">
    <property type="protein sequence ID" value="GAP38676.1"/>
    <property type="molecule type" value="Genomic_DNA"/>
</dbReference>
<reference evidence="3" key="1">
    <citation type="submission" date="2015-07" db="EMBL/GenBank/DDBJ databases">
        <title>Discovery of a poly(ethylene terephthalate assimilation.</title>
        <authorList>
            <person name="Yoshida S."/>
            <person name="Hiraga K."/>
            <person name="Takehana T."/>
            <person name="Taniguchi I."/>
            <person name="Yamaji H."/>
            <person name="Maeda Y."/>
            <person name="Toyohara K."/>
            <person name="Miyamoto K."/>
            <person name="Kimura Y."/>
            <person name="Oda K."/>
        </authorList>
    </citation>
    <scope>NUCLEOTIDE SEQUENCE [LARGE SCALE GENOMIC DNA]</scope>
    <source>
        <strain evidence="3">NBRC 110686 / TISTR 2288 / 201-F6</strain>
    </source>
</reference>
<dbReference type="PANTHER" id="PTHR46401">
    <property type="entry name" value="GLYCOSYLTRANSFERASE WBBK-RELATED"/>
    <property type="match status" value="1"/>
</dbReference>
<dbReference type="STRING" id="1547922.ISF6_5229"/>
<protein>
    <submittedName>
        <fullName evidence="2">Glycosyl transferase, group 1</fullName>
    </submittedName>
</protein>
<evidence type="ECO:0000313" key="3">
    <source>
        <dbReference type="Proteomes" id="UP000037660"/>
    </source>
</evidence>
<comment type="caution">
    <text evidence="2">The sequence shown here is derived from an EMBL/GenBank/DDBJ whole genome shotgun (WGS) entry which is preliminary data.</text>
</comment>
<dbReference type="OrthoDB" id="433681at2"/>